<organism evidence="3 4">
    <name type="scientific">Commensalibacter melissae</name>
    <dbReference type="NCBI Taxonomy" id="2070537"/>
    <lineage>
        <taxon>Bacteria</taxon>
        <taxon>Pseudomonadati</taxon>
        <taxon>Pseudomonadota</taxon>
        <taxon>Alphaproteobacteria</taxon>
        <taxon>Acetobacterales</taxon>
        <taxon>Acetobacteraceae</taxon>
    </lineage>
</organism>
<comment type="caution">
    <text evidence="3">The sequence shown here is derived from an EMBL/GenBank/DDBJ whole genome shotgun (WGS) entry which is preliminary data.</text>
</comment>
<protein>
    <recommendedName>
        <fullName evidence="2">Alginate export domain-containing protein</fullName>
    </recommendedName>
</protein>
<dbReference type="Pfam" id="PF13372">
    <property type="entry name" value="Alginate_exp"/>
    <property type="match status" value="1"/>
</dbReference>
<feature type="chain" id="PRO_5016360767" description="Alginate export domain-containing protein" evidence="1">
    <location>
        <begin position="31"/>
        <end position="566"/>
    </location>
</feature>
<feature type="domain" description="Alginate export" evidence="2">
    <location>
        <begin position="145"/>
        <end position="539"/>
    </location>
</feature>
<keyword evidence="1" id="KW-0732">Signal</keyword>
<keyword evidence="4" id="KW-1185">Reference proteome</keyword>
<evidence type="ECO:0000313" key="3">
    <source>
        <dbReference type="EMBL" id="PXZ00231.1"/>
    </source>
</evidence>
<dbReference type="OrthoDB" id="311329at2"/>
<dbReference type="RefSeq" id="WP_110439154.1">
    <property type="nucleotide sequence ID" value="NZ_CP046393.1"/>
</dbReference>
<evidence type="ECO:0000313" key="4">
    <source>
        <dbReference type="Proteomes" id="UP000247565"/>
    </source>
</evidence>
<dbReference type="Proteomes" id="UP000247565">
    <property type="component" value="Unassembled WGS sequence"/>
</dbReference>
<sequence length="566" mass="62956">MNKSTILASLKVVNHICFSLLLLTSIHTYAKDQTKQTLLPTDSKIQNKTDSTFTDYSNLNNRCTKIVTAAGKYGNTRHPDWGVFNKHSGFGPVGNYSWYAFGQYAPYAQARWAEDWSGLCNDPHKNDDWFNRLKYIPLNDSGDIWLSLNGNERFRHVFDSKPYMGFGAKTNSNRLLIRSVYGADLHIGSHVRAYAELINGVAGGSNTFGYQTGFQRKRLDMQQGFLEIKGNLLGAKMGAMGGRQYFVDAPLSMTSARELTNIRYSWDGFRGYAFWKNFRVDIFDFWQTDFSKDHVFGAGPSYNARMFGGLASYALPSFKVQNVNSQLYLDAFYIGYLYNGNAAGLPTPTPGKNRQGSTRRDNIGGRLNGNIGNFTIDVTGIYQGGEFRPANSGSKTRPVRAYAFDAIFAYNFKNVPGNLSLGLQSDYFSGGNYHKDHGAVRNFAVPYFTTANYQDMTLYLATSNTVSTGPLITYNPTKKALVKLHAPVIWRANTNDTIYGVGFNYPLRDNYSGGFVGAIPQFTLAYAIAPHLVLTGDFGGVLASQSIKKAGGNDSAFLMETLDFRF</sequence>
<dbReference type="InterPro" id="IPR025388">
    <property type="entry name" value="Alginate_export_dom"/>
</dbReference>
<dbReference type="AlphaFoldDB" id="A0A318N1I2"/>
<dbReference type="EMBL" id="QGLT01000003">
    <property type="protein sequence ID" value="PXZ00231.1"/>
    <property type="molecule type" value="Genomic_DNA"/>
</dbReference>
<feature type="signal peptide" evidence="1">
    <location>
        <begin position="1"/>
        <end position="30"/>
    </location>
</feature>
<gene>
    <name evidence="3" type="ORF">DK869_06235</name>
</gene>
<evidence type="ECO:0000259" key="2">
    <source>
        <dbReference type="Pfam" id="PF13372"/>
    </source>
</evidence>
<reference evidence="3 4" key="1">
    <citation type="submission" date="2018-05" db="EMBL/GenBank/DDBJ databases">
        <title>Reference genomes for bee gut microbiota database.</title>
        <authorList>
            <person name="Ellegaard K.M."/>
        </authorList>
    </citation>
    <scope>NUCLEOTIDE SEQUENCE [LARGE SCALE GENOMIC DNA]</scope>
    <source>
        <strain evidence="3 4">ESL0284</strain>
    </source>
</reference>
<proteinExistence type="predicted"/>
<name>A0A318N1I2_9PROT</name>
<evidence type="ECO:0000256" key="1">
    <source>
        <dbReference type="SAM" id="SignalP"/>
    </source>
</evidence>
<accession>A0A318N1I2</accession>